<organism evidence="2 3">
    <name type="scientific">Helianthus annuus</name>
    <name type="common">Common sunflower</name>
    <dbReference type="NCBI Taxonomy" id="4232"/>
    <lineage>
        <taxon>Eukaryota</taxon>
        <taxon>Viridiplantae</taxon>
        <taxon>Streptophyta</taxon>
        <taxon>Embryophyta</taxon>
        <taxon>Tracheophyta</taxon>
        <taxon>Spermatophyta</taxon>
        <taxon>Magnoliopsida</taxon>
        <taxon>eudicotyledons</taxon>
        <taxon>Gunneridae</taxon>
        <taxon>Pentapetalae</taxon>
        <taxon>asterids</taxon>
        <taxon>campanulids</taxon>
        <taxon>Asterales</taxon>
        <taxon>Asteraceae</taxon>
        <taxon>Asteroideae</taxon>
        <taxon>Heliantheae alliance</taxon>
        <taxon>Heliantheae</taxon>
        <taxon>Helianthus</taxon>
    </lineage>
</organism>
<reference evidence="2" key="1">
    <citation type="journal article" date="2017" name="Nature">
        <title>The sunflower genome provides insights into oil metabolism, flowering and Asterid evolution.</title>
        <authorList>
            <person name="Badouin H."/>
            <person name="Gouzy J."/>
            <person name="Grassa C.J."/>
            <person name="Murat F."/>
            <person name="Staton S.E."/>
            <person name="Cottret L."/>
            <person name="Lelandais-Briere C."/>
            <person name="Owens G.L."/>
            <person name="Carrere S."/>
            <person name="Mayjonade B."/>
            <person name="Legrand L."/>
            <person name="Gill N."/>
            <person name="Kane N.C."/>
            <person name="Bowers J.E."/>
            <person name="Hubner S."/>
            <person name="Bellec A."/>
            <person name="Berard A."/>
            <person name="Berges H."/>
            <person name="Blanchet N."/>
            <person name="Boniface M.C."/>
            <person name="Brunel D."/>
            <person name="Catrice O."/>
            <person name="Chaidir N."/>
            <person name="Claudel C."/>
            <person name="Donnadieu C."/>
            <person name="Faraut T."/>
            <person name="Fievet G."/>
            <person name="Helmstetter N."/>
            <person name="King M."/>
            <person name="Knapp S.J."/>
            <person name="Lai Z."/>
            <person name="Le Paslier M.C."/>
            <person name="Lippi Y."/>
            <person name="Lorenzon L."/>
            <person name="Mandel J.R."/>
            <person name="Marage G."/>
            <person name="Marchand G."/>
            <person name="Marquand E."/>
            <person name="Bret-Mestries E."/>
            <person name="Morien E."/>
            <person name="Nambeesan S."/>
            <person name="Nguyen T."/>
            <person name="Pegot-Espagnet P."/>
            <person name="Pouilly N."/>
            <person name="Raftis F."/>
            <person name="Sallet E."/>
            <person name="Schiex T."/>
            <person name="Thomas J."/>
            <person name="Vandecasteele C."/>
            <person name="Vares D."/>
            <person name="Vear F."/>
            <person name="Vautrin S."/>
            <person name="Crespi M."/>
            <person name="Mangin B."/>
            <person name="Burke J.M."/>
            <person name="Salse J."/>
            <person name="Munos S."/>
            <person name="Vincourt P."/>
            <person name="Rieseberg L.H."/>
            <person name="Langlade N.B."/>
        </authorList>
    </citation>
    <scope>NUCLEOTIDE SEQUENCE</scope>
    <source>
        <tissue evidence="2">Leaves</tissue>
    </source>
</reference>
<sequence length="251" mass="27644">MKSDGYVMALITATLSPSLMHIARNATSASALWKSIDESFFQQVYAKQSWYMTQFHLLKQESKSVVDYLNSAKEIVDVLNAIGNPISDDMFVLQILQGLNPEFESFVTNIENSNDKPNYALLRSKLLTYEARMKQRQSIHTVPLTAMNVSVSGPPHRSESVSSGSGSGSTQTQCQICSKYGHLATNCYFRYSNPSHSRNNSGVRGGFRGRSGGFRGNFRGGFRGGARVGGRFQANLAEYGTGNHVFKLLAC</sequence>
<reference evidence="2" key="2">
    <citation type="submission" date="2020-06" db="EMBL/GenBank/DDBJ databases">
        <title>Helianthus annuus Genome sequencing and assembly Release 2.</title>
        <authorList>
            <person name="Gouzy J."/>
            <person name="Langlade N."/>
            <person name="Munos S."/>
        </authorList>
    </citation>
    <scope>NUCLEOTIDE SEQUENCE</scope>
    <source>
        <tissue evidence="2">Leaves</tissue>
    </source>
</reference>
<dbReference type="AlphaFoldDB" id="A0A9K3HCX1"/>
<dbReference type="SUPFAM" id="SSF57756">
    <property type="entry name" value="Retrovirus zinc finger-like domains"/>
    <property type="match status" value="1"/>
</dbReference>
<keyword evidence="3" id="KW-1185">Reference proteome</keyword>
<gene>
    <name evidence="2" type="ORF">HanXRQr2_Chr12g0521951</name>
</gene>
<evidence type="ECO:0000313" key="3">
    <source>
        <dbReference type="Proteomes" id="UP000215914"/>
    </source>
</evidence>
<dbReference type="Gramene" id="mRNA:HanXRQr2_Chr12g0521951">
    <property type="protein sequence ID" value="mRNA:HanXRQr2_Chr12g0521951"/>
    <property type="gene ID" value="HanXRQr2_Chr12g0521951"/>
</dbReference>
<comment type="caution">
    <text evidence="2">The sequence shown here is derived from an EMBL/GenBank/DDBJ whole genome shotgun (WGS) entry which is preliminary data.</text>
</comment>
<dbReference type="GO" id="GO:0003676">
    <property type="term" value="F:nucleic acid binding"/>
    <property type="evidence" value="ECO:0007669"/>
    <property type="project" value="InterPro"/>
</dbReference>
<proteinExistence type="predicted"/>
<dbReference type="Pfam" id="PF14223">
    <property type="entry name" value="Retrotran_gag_2"/>
    <property type="match status" value="1"/>
</dbReference>
<feature type="region of interest" description="Disordered" evidence="1">
    <location>
        <begin position="150"/>
        <end position="169"/>
    </location>
</feature>
<dbReference type="EMBL" id="MNCJ02000327">
    <property type="protein sequence ID" value="KAF5776232.1"/>
    <property type="molecule type" value="Genomic_DNA"/>
</dbReference>
<dbReference type="PANTHER" id="PTHR47481">
    <property type="match status" value="1"/>
</dbReference>
<evidence type="ECO:0000256" key="1">
    <source>
        <dbReference type="SAM" id="MobiDB-lite"/>
    </source>
</evidence>
<accession>A0A9K3HCX1</accession>
<protein>
    <submittedName>
        <fullName evidence="2">Transcription factor interactor and regulator CCHC(Zn) family</fullName>
    </submittedName>
</protein>
<dbReference type="GO" id="GO:0008270">
    <property type="term" value="F:zinc ion binding"/>
    <property type="evidence" value="ECO:0007669"/>
    <property type="project" value="InterPro"/>
</dbReference>
<dbReference type="PANTHER" id="PTHR47481:SF22">
    <property type="entry name" value="RETROTRANSPOSON GAG DOMAIN-CONTAINING PROTEIN"/>
    <property type="match status" value="1"/>
</dbReference>
<evidence type="ECO:0000313" key="2">
    <source>
        <dbReference type="EMBL" id="KAF5776232.1"/>
    </source>
</evidence>
<name>A0A9K3HCX1_HELAN</name>
<dbReference type="InterPro" id="IPR036875">
    <property type="entry name" value="Znf_CCHC_sf"/>
</dbReference>
<dbReference type="Proteomes" id="UP000215914">
    <property type="component" value="Unassembled WGS sequence"/>
</dbReference>